<dbReference type="Gene3D" id="3.30.40.10">
    <property type="entry name" value="Zinc/RING finger domain, C3HC4 (zinc finger)"/>
    <property type="match status" value="1"/>
</dbReference>
<organism evidence="8">
    <name type="scientific">Soboliphyme baturini</name>
    <dbReference type="NCBI Taxonomy" id="241478"/>
    <lineage>
        <taxon>Eukaryota</taxon>
        <taxon>Metazoa</taxon>
        <taxon>Ecdysozoa</taxon>
        <taxon>Nematoda</taxon>
        <taxon>Enoplea</taxon>
        <taxon>Dorylaimia</taxon>
        <taxon>Dioctophymatida</taxon>
        <taxon>Dioctophymatoidea</taxon>
        <taxon>Soboliphymatidae</taxon>
        <taxon>Soboliphyme</taxon>
    </lineage>
</organism>
<dbReference type="Proteomes" id="UP000270296">
    <property type="component" value="Unassembled WGS sequence"/>
</dbReference>
<reference evidence="8" key="1">
    <citation type="submission" date="2016-06" db="UniProtKB">
        <authorList>
            <consortium name="WormBaseParasite"/>
        </authorList>
    </citation>
    <scope>IDENTIFICATION</scope>
</reference>
<dbReference type="GO" id="GO:0008270">
    <property type="term" value="F:zinc ion binding"/>
    <property type="evidence" value="ECO:0007669"/>
    <property type="project" value="UniProtKB-KW"/>
</dbReference>
<keyword evidence="3" id="KW-0862">Zinc</keyword>
<evidence type="ECO:0000313" key="7">
    <source>
        <dbReference type="Proteomes" id="UP000270296"/>
    </source>
</evidence>
<evidence type="ECO:0000256" key="4">
    <source>
        <dbReference type="PROSITE-ProRule" id="PRU00175"/>
    </source>
</evidence>
<sequence length="118" mass="13156">MSLECAVCSYSFAKLKRLACSHSFCSSCLEKIEFNGQIRCPYCRQVTSLRGFGIDELASRFGGQLECSNCGTNVDMSDGFWCQTCRSTICSSCTGKDFCCTLCAIHPKKNRSMNIIRR</sequence>
<proteinExistence type="predicted"/>
<feature type="domain" description="RING-type" evidence="5">
    <location>
        <begin position="5"/>
        <end position="44"/>
    </location>
</feature>
<dbReference type="InterPro" id="IPR047153">
    <property type="entry name" value="TRIM45/56/19-like"/>
</dbReference>
<evidence type="ECO:0000256" key="2">
    <source>
        <dbReference type="ARBA" id="ARBA00022771"/>
    </source>
</evidence>
<keyword evidence="7" id="KW-1185">Reference proteome</keyword>
<dbReference type="InterPro" id="IPR013083">
    <property type="entry name" value="Znf_RING/FYVE/PHD"/>
</dbReference>
<dbReference type="OrthoDB" id="5875349at2759"/>
<evidence type="ECO:0000259" key="5">
    <source>
        <dbReference type="PROSITE" id="PS50089"/>
    </source>
</evidence>
<keyword evidence="2 4" id="KW-0863">Zinc-finger</keyword>
<keyword evidence="1" id="KW-0479">Metal-binding</keyword>
<evidence type="ECO:0000313" key="6">
    <source>
        <dbReference type="EMBL" id="VDP19722.1"/>
    </source>
</evidence>
<dbReference type="WBParaSite" id="SBAD_0000917601-mRNA-1">
    <property type="protein sequence ID" value="SBAD_0000917601-mRNA-1"/>
    <property type="gene ID" value="SBAD_0000917601"/>
</dbReference>
<dbReference type="InterPro" id="IPR001841">
    <property type="entry name" value="Znf_RING"/>
</dbReference>
<dbReference type="SUPFAM" id="SSF57850">
    <property type="entry name" value="RING/U-box"/>
    <property type="match status" value="1"/>
</dbReference>
<dbReference type="Pfam" id="PF13639">
    <property type="entry name" value="zf-RING_2"/>
    <property type="match status" value="1"/>
</dbReference>
<dbReference type="SMART" id="SM00184">
    <property type="entry name" value="RING"/>
    <property type="match status" value="1"/>
</dbReference>
<accession>A0A183IZ08</accession>
<dbReference type="PANTHER" id="PTHR25462:SF296">
    <property type="entry name" value="MEIOTIC P26, ISOFORM F"/>
    <property type="match status" value="1"/>
</dbReference>
<evidence type="ECO:0000256" key="1">
    <source>
        <dbReference type="ARBA" id="ARBA00022723"/>
    </source>
</evidence>
<evidence type="ECO:0000313" key="8">
    <source>
        <dbReference type="WBParaSite" id="SBAD_0000917601-mRNA-1"/>
    </source>
</evidence>
<name>A0A183IZ08_9BILA</name>
<reference evidence="6 7" key="2">
    <citation type="submission" date="2018-11" db="EMBL/GenBank/DDBJ databases">
        <authorList>
            <consortium name="Pathogen Informatics"/>
        </authorList>
    </citation>
    <scope>NUCLEOTIDE SEQUENCE [LARGE SCALE GENOMIC DNA]</scope>
</reference>
<dbReference type="PROSITE" id="PS00518">
    <property type="entry name" value="ZF_RING_1"/>
    <property type="match status" value="1"/>
</dbReference>
<dbReference type="EMBL" id="UZAM01012043">
    <property type="protein sequence ID" value="VDP19722.1"/>
    <property type="molecule type" value="Genomic_DNA"/>
</dbReference>
<dbReference type="InterPro" id="IPR017907">
    <property type="entry name" value="Znf_RING_CS"/>
</dbReference>
<gene>
    <name evidence="6" type="ORF">SBAD_LOCUS8856</name>
</gene>
<evidence type="ECO:0000256" key="3">
    <source>
        <dbReference type="ARBA" id="ARBA00022833"/>
    </source>
</evidence>
<dbReference type="AlphaFoldDB" id="A0A183IZ08"/>
<dbReference type="PROSITE" id="PS50089">
    <property type="entry name" value="ZF_RING_2"/>
    <property type="match status" value="1"/>
</dbReference>
<dbReference type="PANTHER" id="PTHR25462">
    <property type="entry name" value="BONUS, ISOFORM C-RELATED"/>
    <property type="match status" value="1"/>
</dbReference>
<protein>
    <submittedName>
        <fullName evidence="8">RING-type domain-containing protein</fullName>
    </submittedName>
</protein>